<dbReference type="Pfam" id="PF00881">
    <property type="entry name" value="Nitroreductase"/>
    <property type="match status" value="1"/>
</dbReference>
<keyword evidence="3" id="KW-0560">Oxidoreductase</keyword>
<accession>A0A7L4UR17</accession>
<organism evidence="5 6">
    <name type="scientific">Balneicella halophila</name>
    <dbReference type="NCBI Taxonomy" id="1537566"/>
    <lineage>
        <taxon>Bacteria</taxon>
        <taxon>Pseudomonadati</taxon>
        <taxon>Bacteroidota</taxon>
        <taxon>Bacteroidia</taxon>
        <taxon>Bacteroidales</taxon>
        <taxon>Balneicellaceae</taxon>
        <taxon>Balneicella</taxon>
    </lineage>
</organism>
<reference evidence="5 6" key="1">
    <citation type="submission" date="2018-05" db="EMBL/GenBank/DDBJ databases">
        <title>Genomic Encyclopedia of Type Strains, Phase IV (KMG-IV): sequencing the most valuable type-strain genomes for metagenomic binning, comparative biology and taxonomic classification.</title>
        <authorList>
            <person name="Goeker M."/>
        </authorList>
    </citation>
    <scope>NUCLEOTIDE SEQUENCE [LARGE SCALE GENOMIC DNA]</scope>
    <source>
        <strain evidence="5 6">DSM 28579</strain>
    </source>
</reference>
<feature type="domain" description="Nitroreductase" evidence="4">
    <location>
        <begin position="27"/>
        <end position="196"/>
    </location>
</feature>
<protein>
    <recommendedName>
        <fullName evidence="4">Nitroreductase domain-containing protein</fullName>
    </recommendedName>
</protein>
<dbReference type="GO" id="GO:0034599">
    <property type="term" value="P:cellular response to oxidative stress"/>
    <property type="evidence" value="ECO:0007669"/>
    <property type="project" value="InterPro"/>
</dbReference>
<evidence type="ECO:0000256" key="2">
    <source>
        <dbReference type="ARBA" id="ARBA00022490"/>
    </source>
</evidence>
<dbReference type="EMBL" id="QENZ01000003">
    <property type="protein sequence ID" value="PVX52193.1"/>
    <property type="molecule type" value="Genomic_DNA"/>
</dbReference>
<keyword evidence="2" id="KW-0963">Cytoplasm</keyword>
<evidence type="ECO:0000259" key="4">
    <source>
        <dbReference type="Pfam" id="PF00881"/>
    </source>
</evidence>
<dbReference type="CDD" id="cd02140">
    <property type="entry name" value="Frm2-like"/>
    <property type="match status" value="1"/>
</dbReference>
<evidence type="ECO:0000256" key="3">
    <source>
        <dbReference type="ARBA" id="ARBA00023002"/>
    </source>
</evidence>
<dbReference type="InterPro" id="IPR000415">
    <property type="entry name" value="Nitroreductase-like"/>
</dbReference>
<proteinExistence type="predicted"/>
<evidence type="ECO:0000313" key="5">
    <source>
        <dbReference type="EMBL" id="PVX52193.1"/>
    </source>
</evidence>
<dbReference type="GO" id="GO:0016491">
    <property type="term" value="F:oxidoreductase activity"/>
    <property type="evidence" value="ECO:0007669"/>
    <property type="project" value="UniProtKB-KW"/>
</dbReference>
<comment type="caution">
    <text evidence="5">The sequence shown here is derived from an EMBL/GenBank/DDBJ whole genome shotgun (WGS) entry which is preliminary data.</text>
</comment>
<evidence type="ECO:0000313" key="6">
    <source>
        <dbReference type="Proteomes" id="UP000251835"/>
    </source>
</evidence>
<dbReference type="InterPro" id="IPR033877">
    <property type="entry name" value="Frm2/Hbn1"/>
</dbReference>
<dbReference type="AlphaFoldDB" id="A0A7L4UR17"/>
<dbReference type="PANTHER" id="PTHR43035">
    <property type="entry name" value="FATTY ACID REPRESSION MUTANT PROTEIN 2-RELATED"/>
    <property type="match status" value="1"/>
</dbReference>
<dbReference type="Gene3D" id="3.40.109.10">
    <property type="entry name" value="NADH Oxidase"/>
    <property type="match status" value="1"/>
</dbReference>
<dbReference type="PANTHER" id="PTHR43035:SF1">
    <property type="entry name" value="FATTY ACID REPRESSION MUTANT PROTEIN 2-RELATED"/>
    <property type="match status" value="1"/>
</dbReference>
<name>A0A7L4UR17_BALHA</name>
<dbReference type="GO" id="GO:0005737">
    <property type="term" value="C:cytoplasm"/>
    <property type="evidence" value="ECO:0007669"/>
    <property type="project" value="UniProtKB-SubCell"/>
</dbReference>
<dbReference type="SUPFAM" id="SSF55469">
    <property type="entry name" value="FMN-dependent nitroreductase-like"/>
    <property type="match status" value="1"/>
</dbReference>
<evidence type="ECO:0000256" key="1">
    <source>
        <dbReference type="ARBA" id="ARBA00004496"/>
    </source>
</evidence>
<dbReference type="InterPro" id="IPR029479">
    <property type="entry name" value="Nitroreductase"/>
</dbReference>
<comment type="subcellular location">
    <subcellularLocation>
        <location evidence="1">Cytoplasm</location>
    </subcellularLocation>
</comment>
<gene>
    <name evidence="5" type="ORF">C7377_0497</name>
</gene>
<sequence length="218" mass="24992">MNLNFLEIEHNNYLNKNGMSRNLEEALKNRRSYYQLSAKSPISDEQIEGILKTALTHVPSAFNSQSTRLVLLLGENHKKLWDITKGILKEMVPAEAFSKTEEKIDGSFASGYGTVLFYEDNEVVNGLQESFPTYKDRFPVWSQHTSAMHQLTIWTMLEDEGFGASLQHYNPIIDEAVRNEWDLNPNWELVAQMPFGVPTGEPGDKDMKPIDERLFVHK</sequence>
<dbReference type="Proteomes" id="UP000251835">
    <property type="component" value="Unassembled WGS sequence"/>
</dbReference>
<keyword evidence="6" id="KW-1185">Reference proteome</keyword>
<dbReference type="FunFam" id="3.40.109.10:FF:000001">
    <property type="entry name" value="Nitroreductase family"/>
    <property type="match status" value="1"/>
</dbReference>